<dbReference type="OrthoDB" id="6382752at2759"/>
<comment type="caution">
    <text evidence="4">The sequence shown here is derived from an EMBL/GenBank/DDBJ whole genome shotgun (WGS) entry which is preliminary data.</text>
</comment>
<feature type="domain" description="Genetic suppressor element-like" evidence="3">
    <location>
        <begin position="637"/>
        <end position="783"/>
    </location>
</feature>
<organism evidence="4 5">
    <name type="scientific">Armadillidium nasatum</name>
    <dbReference type="NCBI Taxonomy" id="96803"/>
    <lineage>
        <taxon>Eukaryota</taxon>
        <taxon>Metazoa</taxon>
        <taxon>Ecdysozoa</taxon>
        <taxon>Arthropoda</taxon>
        <taxon>Crustacea</taxon>
        <taxon>Multicrustacea</taxon>
        <taxon>Malacostraca</taxon>
        <taxon>Eumalacostraca</taxon>
        <taxon>Peracarida</taxon>
        <taxon>Isopoda</taxon>
        <taxon>Oniscidea</taxon>
        <taxon>Crinocheta</taxon>
        <taxon>Armadillidiidae</taxon>
        <taxon>Armadillidium</taxon>
    </lineage>
</organism>
<dbReference type="EMBL" id="SEYY01000690">
    <property type="protein sequence ID" value="KAB7506717.1"/>
    <property type="molecule type" value="Genomic_DNA"/>
</dbReference>
<reference evidence="4 5" key="1">
    <citation type="journal article" date="2019" name="PLoS Biol.">
        <title>Sex chromosomes control vertical transmission of feminizing Wolbachia symbionts in an isopod.</title>
        <authorList>
            <person name="Becking T."/>
            <person name="Chebbi M.A."/>
            <person name="Giraud I."/>
            <person name="Moumen B."/>
            <person name="Laverre T."/>
            <person name="Caubet Y."/>
            <person name="Peccoud J."/>
            <person name="Gilbert C."/>
            <person name="Cordaux R."/>
        </authorList>
    </citation>
    <scope>NUCLEOTIDE SEQUENCE [LARGE SCALE GENOMIC DNA]</scope>
    <source>
        <strain evidence="4">ANa2</strain>
        <tissue evidence="4">Whole body excluding digestive tract and cuticle</tissue>
    </source>
</reference>
<feature type="region of interest" description="Disordered" evidence="1">
    <location>
        <begin position="227"/>
        <end position="262"/>
    </location>
</feature>
<feature type="region of interest" description="Disordered" evidence="1">
    <location>
        <begin position="319"/>
        <end position="346"/>
    </location>
</feature>
<feature type="signal peptide" evidence="2">
    <location>
        <begin position="1"/>
        <end position="16"/>
    </location>
</feature>
<feature type="chain" id="PRO_5024418548" description="Genetic suppressor element-like domain-containing protein" evidence="2">
    <location>
        <begin position="17"/>
        <end position="850"/>
    </location>
</feature>
<feature type="region of interest" description="Disordered" evidence="1">
    <location>
        <begin position="28"/>
        <end position="57"/>
    </location>
</feature>
<feature type="compositionally biased region" description="Low complexity" evidence="1">
    <location>
        <begin position="367"/>
        <end position="376"/>
    </location>
</feature>
<dbReference type="InterPro" id="IPR022207">
    <property type="entry name" value="GSE-like"/>
</dbReference>
<evidence type="ECO:0000256" key="1">
    <source>
        <dbReference type="SAM" id="MobiDB-lite"/>
    </source>
</evidence>
<feature type="region of interest" description="Disordered" evidence="1">
    <location>
        <begin position="361"/>
        <end position="384"/>
    </location>
</feature>
<protein>
    <recommendedName>
        <fullName evidence="3">Genetic suppressor element-like domain-containing protein</fullName>
    </recommendedName>
</protein>
<keyword evidence="2" id="KW-0732">Signal</keyword>
<feature type="compositionally biased region" description="Low complexity" evidence="1">
    <location>
        <begin position="235"/>
        <end position="247"/>
    </location>
</feature>
<evidence type="ECO:0000256" key="2">
    <source>
        <dbReference type="SAM" id="SignalP"/>
    </source>
</evidence>
<feature type="compositionally biased region" description="Low complexity" evidence="1">
    <location>
        <begin position="46"/>
        <end position="57"/>
    </location>
</feature>
<keyword evidence="5" id="KW-1185">Reference proteome</keyword>
<feature type="compositionally biased region" description="Polar residues" evidence="1">
    <location>
        <begin position="332"/>
        <end position="346"/>
    </location>
</feature>
<name>A0A5N5TKN1_9CRUS</name>
<accession>A0A5N5TKN1</accession>
<dbReference type="Proteomes" id="UP000326759">
    <property type="component" value="Unassembled WGS sequence"/>
</dbReference>
<dbReference type="AlphaFoldDB" id="A0A5N5TKN1"/>
<evidence type="ECO:0000259" key="3">
    <source>
        <dbReference type="Pfam" id="PF12540"/>
    </source>
</evidence>
<evidence type="ECO:0000313" key="5">
    <source>
        <dbReference type="Proteomes" id="UP000326759"/>
    </source>
</evidence>
<sequence length="850" mass="92216">MVIYLILMLHITFLSVLKICRDKLHTSVGGGSDVESSVNDPNLRNSPKTLPSSLPSTSSGPIAIAVSAPPIVTIAPTHTHLSLPDIRKPVESSSVLGEMDRLAQEEIVRGFQPYRAPDLPTVSVSGGTSQTPLRPTLPLDIAHAYPPYPTLYSHHLSHQYRLEEQLYLERYGLLRPPIPPYGVSGLSALYPATAAAASPYLTARFPPELLPTSLAALHPSSALLHERDRSPIGHSGTSVHSPSSSFSKKAQPIGVAMQQSVRPLEVSRSSKFINDFGNSNPATVISKPQQESPLIKFDVGGSRVPNNGVKHRTPAISVDLPTLSNSERRSHSGGNSVISTSDAHSNSKPFSVWQPVQLNSPTSDVESNISNSSNSIGNKTQSQQIHSDSTSLVISSIPVSFSEVTSLSSGKIVGESTTTVSTSLSSSLPSVVSHTPYSTKSIQSSQTLNASTLSLQFSHFPSFFSQNLHLPYSSAITQTTQSLLQPSQPESSNADSYHHPLVTVSVSSPVTQIQTSNTHSENFMPQLSNVSQHSFPTCDFPALVQAKTLSQPSQLPLSSVNPVLSQNSIRNSSLADDRHCHTTMEVSSASTNLSSSLTLPIVSVSNIQVKEEKVDKIEETPLNDNIPQVAEEVTSPVSRLDTEEQRLRELKATGMLDAEAEETLFLESLSSTKTPGVLCIKGPPNPFEASREKLSFLCSFGLTTHDKADQVELDRYERRAKVLTPLSSSPTKDPSSPNGWISAGKLVPMLAPGLSLSDTYKMKSTSLLVDFSNKARFLHHLDLQPQHSFGKQKEVERIWKLIIEERLRRYCTEDSDDPLSERICGALKKLLEAQLPTPTVVSHLQIPERV</sequence>
<proteinExistence type="predicted"/>
<evidence type="ECO:0000313" key="4">
    <source>
        <dbReference type="EMBL" id="KAB7506717.1"/>
    </source>
</evidence>
<gene>
    <name evidence="4" type="ORF">Anas_00727</name>
</gene>
<dbReference type="Pfam" id="PF12540">
    <property type="entry name" value="DUF3736"/>
    <property type="match status" value="1"/>
</dbReference>